<dbReference type="SUPFAM" id="SSF53383">
    <property type="entry name" value="PLP-dependent transferases"/>
    <property type="match status" value="1"/>
</dbReference>
<dbReference type="RefSeq" id="WP_189377013.1">
    <property type="nucleotide sequence ID" value="NZ_BNAH01000003.1"/>
</dbReference>
<dbReference type="InterPro" id="IPR054542">
    <property type="entry name" value="Cys_met_metab_PP"/>
</dbReference>
<dbReference type="CDD" id="cd00614">
    <property type="entry name" value="CGS_like"/>
    <property type="match status" value="1"/>
</dbReference>
<evidence type="ECO:0000256" key="4">
    <source>
        <dbReference type="ARBA" id="ARBA00022898"/>
    </source>
</evidence>
<comment type="similarity">
    <text evidence="2 5">Belongs to the trans-sulfuration enzymes family.</text>
</comment>
<evidence type="ECO:0000256" key="1">
    <source>
        <dbReference type="ARBA" id="ARBA00001933"/>
    </source>
</evidence>
<name>A0ABQ3IH66_9GAMM</name>
<keyword evidence="4 5" id="KW-0663">Pyridoxal phosphate</keyword>
<dbReference type="Gene3D" id="3.90.1150.10">
    <property type="entry name" value="Aspartate Aminotransferase, domain 1"/>
    <property type="match status" value="1"/>
</dbReference>
<dbReference type="NCBIfam" id="TIGR01326">
    <property type="entry name" value="OAH_OAS_sulfhy"/>
    <property type="match status" value="1"/>
</dbReference>
<dbReference type="Proteomes" id="UP000626370">
    <property type="component" value="Unassembled WGS sequence"/>
</dbReference>
<dbReference type="InterPro" id="IPR015422">
    <property type="entry name" value="PyrdxlP-dep_Trfase_small"/>
</dbReference>
<gene>
    <name evidence="6" type="primary">metY</name>
    <name evidence="6" type="ORF">GCM10011501_10010</name>
</gene>
<sequence length="423" mass="45797">MKLESIALHEGYKSEETTKSAAVPIYQTSSYTFDNTQHGADLFDLKVAGNIYTRIMNPTTDVLEKRMAAMEGGIGALCVASGMAAITYAIQCLCEVGDNIISTSEVYGGTYNLFAHSFPRQGIEARMISHNDYDAFEKAIDHKTKAVFCESIGNPAGNIVDIPRLAAIAHKHGVPLIVDNTVATPYLCRPFELGADIVVHSLTKYIGGHGTTIGGVIIDSGKFDWVANKTRFPAFNEPDPSYHNVVYTEAFGPAAYIGRCRVVPLRNTGAALSPTSSFQLLQGLETLGLRMDRHCENAEKLAAFLQQHKKVKWVNYAALPSSPYFEHCKNITKGKASGIISFGVEGGIEACSRFIDALEMILRLVNIGDAKSLACHPASTTHRQLSDEELASAGVSVDLIRISVGIEHIDDIIADVSQALDKA</sequence>
<comment type="caution">
    <text evidence="6">The sequence shown here is derived from an EMBL/GenBank/DDBJ whole genome shotgun (WGS) entry which is preliminary data.</text>
</comment>
<reference evidence="7" key="1">
    <citation type="journal article" date="2019" name="Int. J. Syst. Evol. Microbiol.">
        <title>The Global Catalogue of Microorganisms (GCM) 10K type strain sequencing project: providing services to taxonomists for standard genome sequencing and annotation.</title>
        <authorList>
            <consortium name="The Broad Institute Genomics Platform"/>
            <consortium name="The Broad Institute Genome Sequencing Center for Infectious Disease"/>
            <person name="Wu L."/>
            <person name="Ma J."/>
        </authorList>
    </citation>
    <scope>NUCLEOTIDE SEQUENCE [LARGE SCALE GENOMIC DNA]</scope>
    <source>
        <strain evidence="7">CGMCC 1.15922</strain>
    </source>
</reference>
<dbReference type="InterPro" id="IPR015424">
    <property type="entry name" value="PyrdxlP-dep_Trfase"/>
</dbReference>
<keyword evidence="7" id="KW-1185">Reference proteome</keyword>
<dbReference type="InterPro" id="IPR000277">
    <property type="entry name" value="Cys/Met-Metab_PyrdxlP-dep_enz"/>
</dbReference>
<dbReference type="PANTHER" id="PTHR43797">
    <property type="entry name" value="HOMOCYSTEINE/CYSTEINE SYNTHASE"/>
    <property type="match status" value="1"/>
</dbReference>
<organism evidence="6 7">
    <name type="scientific">Thalassotalea profundi</name>
    <dbReference type="NCBI Taxonomy" id="2036687"/>
    <lineage>
        <taxon>Bacteria</taxon>
        <taxon>Pseudomonadati</taxon>
        <taxon>Pseudomonadota</taxon>
        <taxon>Gammaproteobacteria</taxon>
        <taxon>Alteromonadales</taxon>
        <taxon>Colwelliaceae</taxon>
        <taxon>Thalassotalea</taxon>
    </lineage>
</organism>
<dbReference type="Gene3D" id="3.40.640.10">
    <property type="entry name" value="Type I PLP-dependent aspartate aminotransferase-like (Major domain)"/>
    <property type="match status" value="1"/>
</dbReference>
<dbReference type="InterPro" id="IPR015421">
    <property type="entry name" value="PyrdxlP-dep_Trfase_major"/>
</dbReference>
<evidence type="ECO:0000256" key="5">
    <source>
        <dbReference type="RuleBase" id="RU362118"/>
    </source>
</evidence>
<accession>A0ABQ3IH66</accession>
<dbReference type="EMBL" id="BNAH01000003">
    <property type="protein sequence ID" value="GHE83481.1"/>
    <property type="molecule type" value="Genomic_DNA"/>
</dbReference>
<dbReference type="PROSITE" id="PS00868">
    <property type="entry name" value="CYS_MET_METAB_PP"/>
    <property type="match status" value="1"/>
</dbReference>
<evidence type="ECO:0000313" key="7">
    <source>
        <dbReference type="Proteomes" id="UP000626370"/>
    </source>
</evidence>
<protein>
    <submittedName>
        <fullName evidence="6">O-acetylhomoserine aminocarboxypropyltransferase</fullName>
    </submittedName>
</protein>
<comment type="cofactor">
    <cofactor evidence="1 5">
        <name>pyridoxal 5'-phosphate</name>
        <dbReference type="ChEBI" id="CHEBI:597326"/>
    </cofactor>
</comment>
<evidence type="ECO:0000313" key="6">
    <source>
        <dbReference type="EMBL" id="GHE83481.1"/>
    </source>
</evidence>
<proteinExistence type="inferred from homology"/>
<keyword evidence="3" id="KW-0808">Transferase</keyword>
<evidence type="ECO:0000256" key="2">
    <source>
        <dbReference type="ARBA" id="ARBA00009077"/>
    </source>
</evidence>
<dbReference type="InterPro" id="IPR006235">
    <property type="entry name" value="OAc-hSer/O-AcSer_sulfhydrylase"/>
</dbReference>
<dbReference type="Pfam" id="PF01053">
    <property type="entry name" value="Cys_Met_Meta_PP"/>
    <property type="match status" value="1"/>
</dbReference>
<dbReference type="PIRSF" id="PIRSF001434">
    <property type="entry name" value="CGS"/>
    <property type="match status" value="1"/>
</dbReference>
<dbReference type="PANTHER" id="PTHR43797:SF2">
    <property type="entry name" value="HOMOCYSTEINE_CYSTEINE SYNTHASE"/>
    <property type="match status" value="1"/>
</dbReference>
<evidence type="ECO:0000256" key="3">
    <source>
        <dbReference type="ARBA" id="ARBA00022679"/>
    </source>
</evidence>